<reference evidence="2 3" key="1">
    <citation type="submission" date="2016-10" db="EMBL/GenBank/DDBJ databases">
        <authorList>
            <person name="de Groot N.N."/>
        </authorList>
    </citation>
    <scope>NUCLEOTIDE SEQUENCE [LARGE SCALE GENOMIC DNA]</scope>
    <source>
        <strain evidence="2 3">743A</strain>
    </source>
</reference>
<proteinExistence type="predicted"/>
<accession>A0A1I6KQ85</accession>
<keyword evidence="3" id="KW-1185">Reference proteome</keyword>
<dbReference type="EMBL" id="FOYZ01000010">
    <property type="protein sequence ID" value="SFR93393.1"/>
    <property type="molecule type" value="Genomic_DNA"/>
</dbReference>
<protein>
    <submittedName>
        <fullName evidence="2">Uncharacterized protein</fullName>
    </submittedName>
</protein>
<evidence type="ECO:0000313" key="2">
    <source>
        <dbReference type="EMBL" id="SFR93393.1"/>
    </source>
</evidence>
<gene>
    <name evidence="2" type="ORF">SAMN05661086_02574</name>
</gene>
<dbReference type="STRING" id="37658.SAMN05661086_02574"/>
<organism evidence="2 3">
    <name type="scientific">Anaeromicropila populeti</name>
    <dbReference type="NCBI Taxonomy" id="37658"/>
    <lineage>
        <taxon>Bacteria</taxon>
        <taxon>Bacillati</taxon>
        <taxon>Bacillota</taxon>
        <taxon>Clostridia</taxon>
        <taxon>Lachnospirales</taxon>
        <taxon>Lachnospiraceae</taxon>
        <taxon>Anaeromicropila</taxon>
    </lineage>
</organism>
<evidence type="ECO:0000256" key="1">
    <source>
        <dbReference type="SAM" id="Phobius"/>
    </source>
</evidence>
<keyword evidence="1" id="KW-0472">Membrane</keyword>
<evidence type="ECO:0000313" key="3">
    <source>
        <dbReference type="Proteomes" id="UP000199659"/>
    </source>
</evidence>
<dbReference type="OrthoDB" id="2062630at2"/>
<keyword evidence="1" id="KW-1133">Transmembrane helix</keyword>
<name>A0A1I6KQ85_9FIRM</name>
<dbReference type="RefSeq" id="WP_092561426.1">
    <property type="nucleotide sequence ID" value="NZ_FOYZ01000010.1"/>
</dbReference>
<feature type="transmembrane region" description="Helical" evidence="1">
    <location>
        <begin position="26"/>
        <end position="59"/>
    </location>
</feature>
<dbReference type="AlphaFoldDB" id="A0A1I6KQ85"/>
<dbReference type="Proteomes" id="UP000199659">
    <property type="component" value="Unassembled WGS sequence"/>
</dbReference>
<sequence>MNELYAEASIQVKTTFKQTFLKVLLIIGTVLSAFLAIGLMLVVFIPVTAILVVLCFFAFPRLSKLEYEYIFCDGRLDFDRIAGGAKRKTMLRIEMETVEIVAGPANASNYENGKFDQVKDFSNGVKAETFVIISNNDSKRMKILFNPSEKMVECMYNKAPSKVKKY</sequence>
<keyword evidence="1" id="KW-0812">Transmembrane</keyword>